<dbReference type="EnsemblPlants" id="MELO3C009020.2.1">
    <property type="protein sequence ID" value="MELO3C009020.2.1"/>
    <property type="gene ID" value="MELO3C009020.2"/>
</dbReference>
<organism evidence="2">
    <name type="scientific">Cucumis melo</name>
    <name type="common">Muskmelon</name>
    <dbReference type="NCBI Taxonomy" id="3656"/>
    <lineage>
        <taxon>Eukaryota</taxon>
        <taxon>Viridiplantae</taxon>
        <taxon>Streptophyta</taxon>
        <taxon>Embryophyta</taxon>
        <taxon>Tracheophyta</taxon>
        <taxon>Spermatophyta</taxon>
        <taxon>Magnoliopsida</taxon>
        <taxon>eudicotyledons</taxon>
        <taxon>Gunneridae</taxon>
        <taxon>Pentapetalae</taxon>
        <taxon>rosids</taxon>
        <taxon>fabids</taxon>
        <taxon>Cucurbitales</taxon>
        <taxon>Cucurbitaceae</taxon>
        <taxon>Benincaseae</taxon>
        <taxon>Cucumis</taxon>
    </lineage>
</organism>
<dbReference type="Gramene" id="MELO3C009020.2.1">
    <property type="protein sequence ID" value="MELO3C009020.2.1"/>
    <property type="gene ID" value="MELO3C009020.2"/>
</dbReference>
<proteinExistence type="predicted"/>
<feature type="compositionally biased region" description="Polar residues" evidence="1">
    <location>
        <begin position="10"/>
        <end position="22"/>
    </location>
</feature>
<name>A0A9I9CUZ9_CUCME</name>
<reference evidence="2" key="1">
    <citation type="submission" date="2023-03" db="UniProtKB">
        <authorList>
            <consortium name="EnsemblPlants"/>
        </authorList>
    </citation>
    <scope>IDENTIFICATION</scope>
</reference>
<feature type="region of interest" description="Disordered" evidence="1">
    <location>
        <begin position="1"/>
        <end position="25"/>
    </location>
</feature>
<dbReference type="AlphaFoldDB" id="A0A9I9CUZ9"/>
<accession>A0A9I9CUZ9</accession>
<protein>
    <submittedName>
        <fullName evidence="2">Uncharacterized protein</fullName>
    </submittedName>
</protein>
<evidence type="ECO:0000313" key="2">
    <source>
        <dbReference type="EnsemblPlants" id="MELO3C009020.2.1"/>
    </source>
</evidence>
<evidence type="ECO:0000256" key="1">
    <source>
        <dbReference type="SAM" id="MobiDB-lite"/>
    </source>
</evidence>
<sequence length="53" mass="6237">MENECRKESLSGSQENSRSSLTEIEGQKRKFKGSWPIQELCLVEVGDMKWFNW</sequence>